<protein>
    <submittedName>
        <fullName evidence="2">Uncharacterized protein</fullName>
    </submittedName>
</protein>
<name>I0IHY8_PHYMF</name>
<accession>I0IHY8</accession>
<feature type="compositionally biased region" description="Low complexity" evidence="1">
    <location>
        <begin position="1"/>
        <end position="21"/>
    </location>
</feature>
<dbReference type="KEGG" id="phm:PSMK_27170"/>
<evidence type="ECO:0000256" key="1">
    <source>
        <dbReference type="SAM" id="MobiDB-lite"/>
    </source>
</evidence>
<dbReference type="HOGENOM" id="CLU_3121020_0_0_0"/>
<feature type="compositionally biased region" description="Basic and acidic residues" evidence="1">
    <location>
        <begin position="41"/>
        <end position="50"/>
    </location>
</feature>
<dbReference type="AlphaFoldDB" id="I0IHY8"/>
<proteinExistence type="predicted"/>
<feature type="region of interest" description="Disordered" evidence="1">
    <location>
        <begin position="1"/>
        <end position="50"/>
    </location>
</feature>
<reference evidence="2 3" key="1">
    <citation type="submission" date="2012-02" db="EMBL/GenBank/DDBJ databases">
        <title>Complete genome sequence of Phycisphaera mikurensis NBRC 102666.</title>
        <authorList>
            <person name="Ankai A."/>
            <person name="Hosoyama A."/>
            <person name="Terui Y."/>
            <person name="Sekine M."/>
            <person name="Fukai R."/>
            <person name="Kato Y."/>
            <person name="Nakamura S."/>
            <person name="Yamada-Narita S."/>
            <person name="Kawakoshi A."/>
            <person name="Fukunaga Y."/>
            <person name="Yamazaki S."/>
            <person name="Fujita N."/>
        </authorList>
    </citation>
    <scope>NUCLEOTIDE SEQUENCE [LARGE SCALE GENOMIC DNA]</scope>
    <source>
        <strain evidence="3">NBRC 102666 / KCTC 22515 / FYK2301M01</strain>
    </source>
</reference>
<dbReference type="EMBL" id="AP012338">
    <property type="protein sequence ID" value="BAM04876.1"/>
    <property type="molecule type" value="Genomic_DNA"/>
</dbReference>
<dbReference type="Proteomes" id="UP000007881">
    <property type="component" value="Chromosome"/>
</dbReference>
<gene>
    <name evidence="2" type="ordered locus">PSMK_27170</name>
</gene>
<evidence type="ECO:0000313" key="2">
    <source>
        <dbReference type="EMBL" id="BAM04876.1"/>
    </source>
</evidence>
<organism evidence="2 3">
    <name type="scientific">Phycisphaera mikurensis (strain NBRC 102666 / KCTC 22515 / FYK2301M01)</name>
    <dbReference type="NCBI Taxonomy" id="1142394"/>
    <lineage>
        <taxon>Bacteria</taxon>
        <taxon>Pseudomonadati</taxon>
        <taxon>Planctomycetota</taxon>
        <taxon>Phycisphaerae</taxon>
        <taxon>Phycisphaerales</taxon>
        <taxon>Phycisphaeraceae</taxon>
        <taxon>Phycisphaera</taxon>
    </lineage>
</organism>
<keyword evidence="3" id="KW-1185">Reference proteome</keyword>
<evidence type="ECO:0000313" key="3">
    <source>
        <dbReference type="Proteomes" id="UP000007881"/>
    </source>
</evidence>
<sequence length="50" mass="5550">MRALRFGLGRPPPGRRAGLAATRQSPARGPRRGVAWRCPRRRAEEAEVAQ</sequence>